<gene>
    <name evidence="1" type="ORF">LTR62_001285</name>
</gene>
<evidence type="ECO:0000313" key="1">
    <source>
        <dbReference type="EMBL" id="KAK5107424.1"/>
    </source>
</evidence>
<evidence type="ECO:0000313" key="2">
    <source>
        <dbReference type="Proteomes" id="UP001310890"/>
    </source>
</evidence>
<dbReference type="Gene3D" id="3.30.70.100">
    <property type="match status" value="2"/>
</dbReference>
<evidence type="ECO:0008006" key="3">
    <source>
        <dbReference type="Google" id="ProtNLM"/>
    </source>
</evidence>
<dbReference type="InterPro" id="IPR011008">
    <property type="entry name" value="Dimeric_a/b-barrel"/>
</dbReference>
<name>A0AAN7T8L1_9PEZI</name>
<dbReference type="Proteomes" id="UP001310890">
    <property type="component" value="Unassembled WGS sequence"/>
</dbReference>
<reference evidence="1" key="1">
    <citation type="submission" date="2023-08" db="EMBL/GenBank/DDBJ databases">
        <title>Black Yeasts Isolated from many extreme environments.</title>
        <authorList>
            <person name="Coleine C."/>
            <person name="Stajich J.E."/>
            <person name="Selbmann L."/>
        </authorList>
    </citation>
    <scope>NUCLEOTIDE SEQUENCE</scope>
    <source>
        <strain evidence="1">CCFEE 5401</strain>
    </source>
</reference>
<dbReference type="EMBL" id="JAVRRL010000122">
    <property type="protein sequence ID" value="KAK5107424.1"/>
    <property type="molecule type" value="Genomic_DNA"/>
</dbReference>
<accession>A0AAN7T8L1</accession>
<dbReference type="AlphaFoldDB" id="A0AAN7T8L1"/>
<organism evidence="1 2">
    <name type="scientific">Meristemomyces frigidus</name>
    <dbReference type="NCBI Taxonomy" id="1508187"/>
    <lineage>
        <taxon>Eukaryota</taxon>
        <taxon>Fungi</taxon>
        <taxon>Dikarya</taxon>
        <taxon>Ascomycota</taxon>
        <taxon>Pezizomycotina</taxon>
        <taxon>Dothideomycetes</taxon>
        <taxon>Dothideomycetidae</taxon>
        <taxon>Mycosphaerellales</taxon>
        <taxon>Teratosphaeriaceae</taxon>
        <taxon>Meristemomyces</taxon>
    </lineage>
</organism>
<protein>
    <recommendedName>
        <fullName evidence="3">ABM domain-containing protein</fullName>
    </recommendedName>
</protein>
<sequence>MPTTEIALFPLKAGATPGDPDNHAAPVANDTFDTLKTIDGMQQINFGTRMEDPSQLQLMVTWDKLSSHLDFTKTEAYKPFLSKFLSIVAGEPKMMHADFQPPGALAKTFAAPTTEFATFYFEGEPPADYVEKAMECVEVIRKEAGAGFLDAAVGVTHEVVEHEGVKGKAAVLAVGWRSREAHMEFRETKAFKENIHLLRRESKKLTMWHVQFMEYQG</sequence>
<proteinExistence type="predicted"/>
<comment type="caution">
    <text evidence="1">The sequence shown here is derived from an EMBL/GenBank/DDBJ whole genome shotgun (WGS) entry which is preliminary data.</text>
</comment>
<dbReference type="SUPFAM" id="SSF54909">
    <property type="entry name" value="Dimeric alpha+beta barrel"/>
    <property type="match status" value="1"/>
</dbReference>